<gene>
    <name evidence="11" type="primary">fliR</name>
    <name evidence="11" type="ORF">HXL68_09785</name>
</gene>
<name>A0A930BU71_9RHOO</name>
<evidence type="ECO:0000256" key="7">
    <source>
        <dbReference type="ARBA" id="ARBA00023136"/>
    </source>
</evidence>
<evidence type="ECO:0000256" key="5">
    <source>
        <dbReference type="ARBA" id="ARBA00022692"/>
    </source>
</evidence>
<comment type="caution">
    <text evidence="11">The sequence shown here is derived from an EMBL/GenBank/DDBJ whole genome shotgun (WGS) entry which is preliminary data.</text>
</comment>
<dbReference type="InterPro" id="IPR006303">
    <property type="entry name" value="FliR"/>
</dbReference>
<feature type="transmembrane region" description="Helical" evidence="10">
    <location>
        <begin position="79"/>
        <end position="99"/>
    </location>
</feature>
<dbReference type="GO" id="GO:0006605">
    <property type="term" value="P:protein targeting"/>
    <property type="evidence" value="ECO:0007669"/>
    <property type="project" value="UniProtKB-UniRule"/>
</dbReference>
<dbReference type="NCBIfam" id="TIGR01400">
    <property type="entry name" value="fliR"/>
    <property type="match status" value="1"/>
</dbReference>
<dbReference type="GO" id="GO:0005886">
    <property type="term" value="C:plasma membrane"/>
    <property type="evidence" value="ECO:0007669"/>
    <property type="project" value="UniProtKB-SubCell"/>
</dbReference>
<dbReference type="PANTHER" id="PTHR30065">
    <property type="entry name" value="FLAGELLAR BIOSYNTHETIC PROTEIN FLIR"/>
    <property type="match status" value="1"/>
</dbReference>
<evidence type="ECO:0000256" key="1">
    <source>
        <dbReference type="ARBA" id="ARBA00002578"/>
    </source>
</evidence>
<dbReference type="GO" id="GO:0009425">
    <property type="term" value="C:bacterial-type flagellum basal body"/>
    <property type="evidence" value="ECO:0007669"/>
    <property type="project" value="UniProtKB-SubCell"/>
</dbReference>
<dbReference type="Proteomes" id="UP000718593">
    <property type="component" value="Unassembled WGS sequence"/>
</dbReference>
<dbReference type="PRINTS" id="PR00953">
    <property type="entry name" value="TYPE3IMRPROT"/>
</dbReference>
<evidence type="ECO:0000256" key="4">
    <source>
        <dbReference type="ARBA" id="ARBA00022475"/>
    </source>
</evidence>
<proteinExistence type="inferred from homology"/>
<dbReference type="Pfam" id="PF01311">
    <property type="entry name" value="Bac_export_1"/>
    <property type="match status" value="1"/>
</dbReference>
<evidence type="ECO:0000256" key="2">
    <source>
        <dbReference type="ARBA" id="ARBA00009772"/>
    </source>
</evidence>
<dbReference type="PANTHER" id="PTHR30065:SF8">
    <property type="entry name" value="FLAGELLAR BIOSYNTHETIC PROTEIN FLIR"/>
    <property type="match status" value="1"/>
</dbReference>
<evidence type="ECO:0000256" key="3">
    <source>
        <dbReference type="ARBA" id="ARBA00021717"/>
    </source>
</evidence>
<evidence type="ECO:0000313" key="12">
    <source>
        <dbReference type="Proteomes" id="UP000718593"/>
    </source>
</evidence>
<feature type="transmembrane region" description="Helical" evidence="10">
    <location>
        <begin position="40"/>
        <end position="58"/>
    </location>
</feature>
<feature type="transmembrane region" description="Helical" evidence="10">
    <location>
        <begin position="183"/>
        <end position="205"/>
    </location>
</feature>
<dbReference type="GO" id="GO:0044780">
    <property type="term" value="P:bacterial-type flagellum assembly"/>
    <property type="evidence" value="ECO:0007669"/>
    <property type="project" value="UniProtKB-UniRule"/>
</dbReference>
<feature type="transmembrane region" description="Helical" evidence="10">
    <location>
        <begin position="119"/>
        <end position="139"/>
    </location>
</feature>
<dbReference type="InterPro" id="IPR002010">
    <property type="entry name" value="T3SS_IM_R"/>
</dbReference>
<evidence type="ECO:0000256" key="10">
    <source>
        <dbReference type="RuleBase" id="RU362071"/>
    </source>
</evidence>
<dbReference type="EMBL" id="JABZMI010000185">
    <property type="protein sequence ID" value="MBF1165321.1"/>
    <property type="molecule type" value="Genomic_DNA"/>
</dbReference>
<dbReference type="AlphaFoldDB" id="A0A930BU71"/>
<comment type="similarity">
    <text evidence="2 10">Belongs to the FliR/MopE/SpaR family.</text>
</comment>
<protein>
    <recommendedName>
        <fullName evidence="3 9">Flagellar biosynthetic protein FliR</fullName>
    </recommendedName>
</protein>
<sequence>MISIGSAQIDAWIVAFIYPLTRILGFIATAPLWSSNGVPARTRLILGLAIAVALTPSLPPMPVVQPASLTGLWIMAQQMLIGIGMGFAVKIVFAAFNVAGEFIGTQMGLGFATFYDPLSSAQTPVIAEFINLLALLLFLSMNGHLLYLATLAQSFSAIPVSATPIAAGSWLNLAELGSRMFSAGLLLSLPVMAALMITNVALAVLTRAAPQLNLFALGFPLTLLGGFFALAISLNYMATPIQGIFEVGLEAMLGYVAPAKP</sequence>
<feature type="transmembrane region" description="Helical" evidence="10">
    <location>
        <begin position="146"/>
        <end position="171"/>
    </location>
</feature>
<keyword evidence="8 10" id="KW-0975">Bacterial flagellum</keyword>
<comment type="subcellular location">
    <subcellularLocation>
        <location evidence="10">Cell membrane</location>
        <topology evidence="10">Multi-pass membrane protein</topology>
    </subcellularLocation>
    <subcellularLocation>
        <location evidence="10">Bacterial flagellum basal body</location>
    </subcellularLocation>
</comment>
<keyword evidence="11" id="KW-0282">Flagellum</keyword>
<keyword evidence="11" id="KW-0969">Cilium</keyword>
<keyword evidence="4 10" id="KW-1003">Cell membrane</keyword>
<evidence type="ECO:0000313" key="11">
    <source>
        <dbReference type="EMBL" id="MBF1165321.1"/>
    </source>
</evidence>
<evidence type="ECO:0000256" key="6">
    <source>
        <dbReference type="ARBA" id="ARBA00022989"/>
    </source>
</evidence>
<reference evidence="11" key="1">
    <citation type="submission" date="2020-04" db="EMBL/GenBank/DDBJ databases">
        <title>Deep metagenomics examines the oral microbiome during advanced dental caries in children, revealing novel taxa and co-occurrences with host molecules.</title>
        <authorList>
            <person name="Baker J.L."/>
            <person name="Morton J.T."/>
            <person name="Dinis M."/>
            <person name="Alvarez R."/>
            <person name="Tran N.C."/>
            <person name="Knight R."/>
            <person name="Edlund A."/>
        </authorList>
    </citation>
    <scope>NUCLEOTIDE SEQUENCE</scope>
    <source>
        <strain evidence="11">JCVI_32_bin.24</strain>
    </source>
</reference>
<feature type="transmembrane region" description="Helical" evidence="10">
    <location>
        <begin position="12"/>
        <end position="34"/>
    </location>
</feature>
<comment type="function">
    <text evidence="1 10">Role in flagellar biosynthesis.</text>
</comment>
<evidence type="ECO:0000256" key="8">
    <source>
        <dbReference type="ARBA" id="ARBA00023143"/>
    </source>
</evidence>
<keyword evidence="11" id="KW-0966">Cell projection</keyword>
<organism evidence="11 12">
    <name type="scientific">Dechloromonas agitata</name>
    <dbReference type="NCBI Taxonomy" id="73030"/>
    <lineage>
        <taxon>Bacteria</taxon>
        <taxon>Pseudomonadati</taxon>
        <taxon>Pseudomonadota</taxon>
        <taxon>Betaproteobacteria</taxon>
        <taxon>Rhodocyclales</taxon>
        <taxon>Azonexaceae</taxon>
        <taxon>Dechloromonas</taxon>
    </lineage>
</organism>
<keyword evidence="5 10" id="KW-0812">Transmembrane</keyword>
<accession>A0A930BU71</accession>
<evidence type="ECO:0000256" key="9">
    <source>
        <dbReference type="NCBIfam" id="TIGR01400"/>
    </source>
</evidence>
<keyword evidence="6 10" id="KW-1133">Transmembrane helix</keyword>
<keyword evidence="7 10" id="KW-0472">Membrane</keyword>
<feature type="transmembrane region" description="Helical" evidence="10">
    <location>
        <begin position="212"/>
        <end position="232"/>
    </location>
</feature>